<dbReference type="EMBL" id="SHNO01000001">
    <property type="protein sequence ID" value="MCX2976895.1"/>
    <property type="molecule type" value="Genomic_DNA"/>
</dbReference>
<sequence>MLETQKVATSEFSVGMFFSGLDRPWLETPFITQGFVIESADDISRLQTDCEYVQVDFRRSQKVGLQNRRVLRKQTGKQGSKKLNPDRPRVPLDEIKFFYHSRDQDFQAELVETFIQAVGIYPAGTLVELSSGEAGVVVAEYRTRRLRPKVLLLLDNKKNRIPQPHVIDLHDDGTGDSNNALHITQSLEPPAYGIDLTQVAEVA</sequence>
<gene>
    <name evidence="2" type="ORF">EYC82_05970</name>
</gene>
<name>A0ABT3T4Z6_9GAMM</name>
<evidence type="ECO:0000313" key="3">
    <source>
        <dbReference type="Proteomes" id="UP001143304"/>
    </source>
</evidence>
<evidence type="ECO:0000313" key="2">
    <source>
        <dbReference type="EMBL" id="MCX2976895.1"/>
    </source>
</evidence>
<protein>
    <submittedName>
        <fullName evidence="2">HD-GYP domain-containing protein</fullName>
    </submittedName>
</protein>
<dbReference type="RefSeq" id="WP_279248636.1">
    <property type="nucleotide sequence ID" value="NZ_SHNO01000001.1"/>
</dbReference>
<evidence type="ECO:0000259" key="1">
    <source>
        <dbReference type="Pfam" id="PF11871"/>
    </source>
</evidence>
<keyword evidence="3" id="KW-1185">Reference proteome</keyword>
<proteinExistence type="predicted"/>
<feature type="domain" description="DUF3391" evidence="1">
    <location>
        <begin position="5"/>
        <end position="81"/>
    </location>
</feature>
<comment type="caution">
    <text evidence="2">The sequence shown here is derived from an EMBL/GenBank/DDBJ whole genome shotgun (WGS) entry which is preliminary data.</text>
</comment>
<dbReference type="InterPro" id="IPR021812">
    <property type="entry name" value="DUF3391"/>
</dbReference>
<dbReference type="Proteomes" id="UP001143304">
    <property type="component" value="Unassembled WGS sequence"/>
</dbReference>
<organism evidence="2 3">
    <name type="scientific">Candidatus Marimicrobium litorale</name>
    <dbReference type="NCBI Taxonomy" id="2518991"/>
    <lineage>
        <taxon>Bacteria</taxon>
        <taxon>Pseudomonadati</taxon>
        <taxon>Pseudomonadota</taxon>
        <taxon>Gammaproteobacteria</taxon>
        <taxon>Cellvibrionales</taxon>
        <taxon>Halieaceae</taxon>
        <taxon>Marimicrobium</taxon>
    </lineage>
</organism>
<accession>A0ABT3T4Z6</accession>
<dbReference type="Pfam" id="PF11871">
    <property type="entry name" value="DUF3391"/>
    <property type="match status" value="1"/>
</dbReference>
<reference evidence="2" key="1">
    <citation type="submission" date="2019-02" db="EMBL/GenBank/DDBJ databases">
        <authorList>
            <person name="Li S.-H."/>
        </authorList>
    </citation>
    <scope>NUCLEOTIDE SEQUENCE</scope>
    <source>
        <strain evidence="2">IMCC11814</strain>
    </source>
</reference>